<keyword evidence="2" id="KW-1185">Reference proteome</keyword>
<dbReference type="RefSeq" id="WP_256613426.1">
    <property type="nucleotide sequence ID" value="NZ_JANIBK010000003.1"/>
</dbReference>
<evidence type="ECO:0000313" key="2">
    <source>
        <dbReference type="Proteomes" id="UP001524586"/>
    </source>
</evidence>
<comment type="caution">
    <text evidence="1">The sequence shown here is derived from an EMBL/GenBank/DDBJ whole genome shotgun (WGS) entry which is preliminary data.</text>
</comment>
<feature type="non-terminal residue" evidence="1">
    <location>
        <position position="62"/>
    </location>
</feature>
<proteinExistence type="predicted"/>
<evidence type="ECO:0000313" key="1">
    <source>
        <dbReference type="EMBL" id="MCQ8127109.1"/>
    </source>
</evidence>
<gene>
    <name evidence="1" type="ORF">NP596_01465</name>
</gene>
<protein>
    <submittedName>
        <fullName evidence="1">Uncharacterized protein</fullName>
    </submittedName>
</protein>
<dbReference type="EMBL" id="JANIBK010000003">
    <property type="protein sequence ID" value="MCQ8127109.1"/>
    <property type="molecule type" value="Genomic_DNA"/>
</dbReference>
<reference evidence="1 2" key="1">
    <citation type="submission" date="2022-07" db="EMBL/GenBank/DDBJ databases">
        <title>Methylomonas rivi sp. nov., Methylomonas rosea sp. nov., Methylomonas aureus sp. nov. and Methylomonas subterranea sp. nov., four novel methanotrophs isolated from a freshwater creek and the deep terrestrial subsurface.</title>
        <authorList>
            <person name="Abin C."/>
            <person name="Sankaranarayanan K."/>
            <person name="Garner C."/>
            <person name="Sindelar R."/>
            <person name="Kotary K."/>
            <person name="Garner R."/>
            <person name="Barclay S."/>
            <person name="Lawson P."/>
            <person name="Krumholz L."/>
        </authorList>
    </citation>
    <scope>NUCLEOTIDE SEQUENCE [LARGE SCALE GENOMIC DNA]</scope>
    <source>
        <strain evidence="1 2">WSC-6</strain>
    </source>
</reference>
<organism evidence="1 2">
    <name type="scientific">Methylomonas rivi</name>
    <dbReference type="NCBI Taxonomy" id="2952226"/>
    <lineage>
        <taxon>Bacteria</taxon>
        <taxon>Pseudomonadati</taxon>
        <taxon>Pseudomonadota</taxon>
        <taxon>Gammaproteobacteria</taxon>
        <taxon>Methylococcales</taxon>
        <taxon>Methylococcaceae</taxon>
        <taxon>Methylomonas</taxon>
    </lineage>
</organism>
<accession>A0ABT1TZX7</accession>
<sequence>MNIEMPLFPSFPRAAWEHSQGALRPEIAQGATGQGFLRTREYEVLVTSLLDNAIFPRSHAAR</sequence>
<name>A0ABT1TZX7_9GAMM</name>
<dbReference type="Proteomes" id="UP001524586">
    <property type="component" value="Unassembled WGS sequence"/>
</dbReference>